<name>A0ABP6UXP7_9ACTN</name>
<organism evidence="7 8">
    <name type="scientific">Streptomyces osmaniensis</name>
    <dbReference type="NCBI Taxonomy" id="593134"/>
    <lineage>
        <taxon>Bacteria</taxon>
        <taxon>Bacillati</taxon>
        <taxon>Actinomycetota</taxon>
        <taxon>Actinomycetes</taxon>
        <taxon>Kitasatosporales</taxon>
        <taxon>Streptomycetaceae</taxon>
        <taxon>Streptomyces</taxon>
    </lineage>
</organism>
<dbReference type="CDD" id="cd00508">
    <property type="entry name" value="MopB_CT_Fdh-Nap-like"/>
    <property type="match status" value="1"/>
</dbReference>
<evidence type="ECO:0000313" key="7">
    <source>
        <dbReference type="EMBL" id="GAA3524905.1"/>
    </source>
</evidence>
<feature type="region of interest" description="Disordered" evidence="4">
    <location>
        <begin position="524"/>
        <end position="561"/>
    </location>
</feature>
<dbReference type="InterPro" id="IPR009010">
    <property type="entry name" value="Asp_de-COase-like_dom_sf"/>
</dbReference>
<comment type="caution">
    <text evidence="7">The sequence shown here is derived from an EMBL/GenBank/DDBJ whole genome shotgun (WGS) entry which is preliminary data.</text>
</comment>
<evidence type="ECO:0000256" key="2">
    <source>
        <dbReference type="ARBA" id="ARBA00023004"/>
    </source>
</evidence>
<dbReference type="PANTHER" id="PTHR43105:SF10">
    <property type="entry name" value="NADH-QUINONE OXIDOREDUCTASE SUBUNIT G"/>
    <property type="match status" value="1"/>
</dbReference>
<protein>
    <recommendedName>
        <fullName evidence="9">Assimilatory nitrate reductase catalytic subunit</fullName>
    </recommendedName>
</protein>
<dbReference type="InterPro" id="IPR006657">
    <property type="entry name" value="MoPterin_dinucl-bd_dom"/>
</dbReference>
<proteinExistence type="predicted"/>
<feature type="domain" description="Molybdopterin oxidoreductase" evidence="5">
    <location>
        <begin position="42"/>
        <end position="466"/>
    </location>
</feature>
<keyword evidence="1" id="KW-0479">Metal-binding</keyword>
<evidence type="ECO:0000256" key="4">
    <source>
        <dbReference type="SAM" id="MobiDB-lite"/>
    </source>
</evidence>
<dbReference type="Gene3D" id="3.40.50.740">
    <property type="match status" value="1"/>
</dbReference>
<evidence type="ECO:0000313" key="8">
    <source>
        <dbReference type="Proteomes" id="UP001500707"/>
    </source>
</evidence>
<reference evidence="8" key="1">
    <citation type="journal article" date="2019" name="Int. J. Syst. Evol. Microbiol.">
        <title>The Global Catalogue of Microorganisms (GCM) 10K type strain sequencing project: providing services to taxonomists for standard genome sequencing and annotation.</title>
        <authorList>
            <consortium name="The Broad Institute Genomics Platform"/>
            <consortium name="The Broad Institute Genome Sequencing Center for Infectious Disease"/>
            <person name="Wu L."/>
            <person name="Ma J."/>
        </authorList>
    </citation>
    <scope>NUCLEOTIDE SEQUENCE [LARGE SCALE GENOMIC DNA]</scope>
    <source>
        <strain evidence="8">JCM 17656</strain>
    </source>
</reference>
<evidence type="ECO:0000259" key="6">
    <source>
        <dbReference type="Pfam" id="PF01568"/>
    </source>
</evidence>
<evidence type="ECO:0008006" key="9">
    <source>
        <dbReference type="Google" id="ProtNLM"/>
    </source>
</evidence>
<dbReference type="Proteomes" id="UP001500707">
    <property type="component" value="Unassembled WGS sequence"/>
</dbReference>
<evidence type="ECO:0000256" key="3">
    <source>
        <dbReference type="ARBA" id="ARBA00023014"/>
    </source>
</evidence>
<feature type="domain" description="Molybdopterin dinucleotide-binding" evidence="6">
    <location>
        <begin position="593"/>
        <end position="699"/>
    </location>
</feature>
<gene>
    <name evidence="7" type="ORF">GCM10022295_03510</name>
</gene>
<dbReference type="SUPFAM" id="SSF53706">
    <property type="entry name" value="Formate dehydrogenase/DMSO reductase, domains 1-3"/>
    <property type="match status" value="1"/>
</dbReference>
<dbReference type="Gene3D" id="2.40.40.20">
    <property type="match status" value="1"/>
</dbReference>
<sequence length="707" mass="75734">MNLTPLQDGGVAVVERPDFPVNRGALCGKGRTAPEVLARSVRLTSPLVRSGGTLVPATWDEALDRIAQGLHRTRTEHGPDACGVFGGGGLTNEKAYSLGKFARIVLGTSQIDYNGRFCMSSAAAAGMKAFGLDRGLPFPLEDIPRTGCVVLVGSNPAETMPPSLRYFTELRENGGTLIVVDPRRTRTAEQADLHLAPRPGTDLALALGLLHLVVAEGRVDEEYVQERTAGWEDARAAAMAHWPEYVERITGVPVPQLREAVRMFCEPEHAMVLTARGPEQQSKGTDTVGAWINLCLATGRAGRPLSGYGCLTGQGNGQGGREHGQKADQLPGYRKLDDPAARRHVAEVWGVDPDSLPGPGRSAYELLDALGTDIKSLLLMGSNPVVSAPRAAHIEERIKSLDFLAVCDVVLSETAELADVVLPVTQWAEETGTTTNLEGRVLLRRRAIAPPEGVRSDLEVMHELAARLSGERALEKGFPTDAEEVFEELRRASAGGPADYSGITYRRLAEENGVFWPCPAATGAADDAGDCEDASLDAGPDDPAQDHDADAAPHPGTPRLFLDRFATPDGRARFAPVSHRAAAEEPDDEYPVLLTTGRVVAQYQSGAQTRRVDELNTAAPGPFVELHPRLAARLGAADGDPLAVISRRGRAVAPARITTAIRPDTVFMPFHWPGEGRANTLTNPALDPTSRMPEFKTCAVRVEPVDS</sequence>
<keyword evidence="8" id="KW-1185">Reference proteome</keyword>
<keyword evidence="2" id="KW-0408">Iron</keyword>
<dbReference type="SUPFAM" id="SSF50692">
    <property type="entry name" value="ADC-like"/>
    <property type="match status" value="1"/>
</dbReference>
<evidence type="ECO:0000259" key="5">
    <source>
        <dbReference type="Pfam" id="PF00384"/>
    </source>
</evidence>
<dbReference type="Pfam" id="PF00384">
    <property type="entry name" value="Molybdopterin"/>
    <property type="match status" value="1"/>
</dbReference>
<dbReference type="EMBL" id="BAABCE010000001">
    <property type="protein sequence ID" value="GAA3524905.1"/>
    <property type="molecule type" value="Genomic_DNA"/>
</dbReference>
<accession>A0ABP6UXP7</accession>
<dbReference type="PANTHER" id="PTHR43105">
    <property type="entry name" value="RESPIRATORY NITRATE REDUCTASE"/>
    <property type="match status" value="1"/>
</dbReference>
<dbReference type="Pfam" id="PF01568">
    <property type="entry name" value="Molydop_binding"/>
    <property type="match status" value="1"/>
</dbReference>
<dbReference type="InterPro" id="IPR050123">
    <property type="entry name" value="Prok_molybdopt-oxidoreductase"/>
</dbReference>
<keyword evidence="3" id="KW-0411">Iron-sulfur</keyword>
<evidence type="ECO:0000256" key="1">
    <source>
        <dbReference type="ARBA" id="ARBA00022723"/>
    </source>
</evidence>
<dbReference type="Gene3D" id="3.40.228.10">
    <property type="entry name" value="Dimethylsulfoxide Reductase, domain 2"/>
    <property type="match status" value="1"/>
</dbReference>
<dbReference type="InterPro" id="IPR006656">
    <property type="entry name" value="Mopterin_OxRdtase"/>
</dbReference>